<comment type="caution">
    <text evidence="6">The sequence shown here is derived from an EMBL/GenBank/DDBJ whole genome shotgun (WGS) entry which is preliminary data.</text>
</comment>
<dbReference type="Proteomes" id="UP000286716">
    <property type="component" value="Unassembled WGS sequence"/>
</dbReference>
<dbReference type="PANTHER" id="PTHR45527:SF1">
    <property type="entry name" value="FATTY ACID SYNTHASE"/>
    <property type="match status" value="1"/>
</dbReference>
<dbReference type="Gene3D" id="3.30.300.30">
    <property type="match status" value="1"/>
</dbReference>
<dbReference type="Pfam" id="PF00550">
    <property type="entry name" value="PP-binding"/>
    <property type="match status" value="1"/>
</dbReference>
<dbReference type="InterPro" id="IPR045851">
    <property type="entry name" value="AMP-bd_C_sf"/>
</dbReference>
<feature type="region of interest" description="Disordered" evidence="4">
    <location>
        <begin position="119"/>
        <end position="142"/>
    </location>
</feature>
<dbReference type="OrthoDB" id="3243414at2"/>
<dbReference type="GO" id="GO:0031177">
    <property type="term" value="F:phosphopantetheine binding"/>
    <property type="evidence" value="ECO:0007669"/>
    <property type="project" value="TreeGrafter"/>
</dbReference>
<dbReference type="InterPro" id="IPR009081">
    <property type="entry name" value="PP-bd_ACP"/>
</dbReference>
<feature type="compositionally biased region" description="Basic and acidic residues" evidence="4">
    <location>
        <begin position="122"/>
        <end position="133"/>
    </location>
</feature>
<evidence type="ECO:0000256" key="2">
    <source>
        <dbReference type="ARBA" id="ARBA00022450"/>
    </source>
</evidence>
<evidence type="ECO:0000313" key="7">
    <source>
        <dbReference type="Proteomes" id="UP000286716"/>
    </source>
</evidence>
<organism evidence="6 7">
    <name type="scientific">Amycolatopsis balhimycina DSM 5908</name>
    <dbReference type="NCBI Taxonomy" id="1081091"/>
    <lineage>
        <taxon>Bacteria</taxon>
        <taxon>Bacillati</taxon>
        <taxon>Actinomycetota</taxon>
        <taxon>Actinomycetes</taxon>
        <taxon>Pseudonocardiales</taxon>
        <taxon>Pseudonocardiaceae</taxon>
        <taxon>Amycolatopsis</taxon>
    </lineage>
</organism>
<evidence type="ECO:0000256" key="4">
    <source>
        <dbReference type="SAM" id="MobiDB-lite"/>
    </source>
</evidence>
<dbReference type="InterPro" id="IPR020845">
    <property type="entry name" value="AMP-binding_CS"/>
</dbReference>
<dbReference type="InterPro" id="IPR010071">
    <property type="entry name" value="AA_adenyl_dom"/>
</dbReference>
<dbReference type="PROSITE" id="PS50075">
    <property type="entry name" value="CARRIER"/>
    <property type="match status" value="1"/>
</dbReference>
<dbReference type="SUPFAM" id="SSF47336">
    <property type="entry name" value="ACP-like"/>
    <property type="match status" value="1"/>
</dbReference>
<reference evidence="6 7" key="1">
    <citation type="submission" date="2018-05" db="EMBL/GenBank/DDBJ databases">
        <title>Evolution of GPA BGCs.</title>
        <authorList>
            <person name="Waglechner N."/>
            <person name="Wright G.D."/>
        </authorList>
    </citation>
    <scope>NUCLEOTIDE SEQUENCE [LARGE SCALE GENOMIC DNA]</scope>
    <source>
        <strain evidence="6 7">DSM 5908</strain>
    </source>
</reference>
<dbReference type="InterPro" id="IPR025110">
    <property type="entry name" value="AMP-bd_C"/>
</dbReference>
<dbReference type="InterPro" id="IPR023213">
    <property type="entry name" value="CAT-like_dom_sf"/>
</dbReference>
<dbReference type="PROSITE" id="PS00012">
    <property type="entry name" value="PHOSPHOPANTETHEINE"/>
    <property type="match status" value="1"/>
</dbReference>
<evidence type="ECO:0000256" key="3">
    <source>
        <dbReference type="ARBA" id="ARBA00022553"/>
    </source>
</evidence>
<evidence type="ECO:0000313" key="6">
    <source>
        <dbReference type="EMBL" id="RSM36174.1"/>
    </source>
</evidence>
<gene>
    <name evidence="6" type="ORF">DMA12_41290</name>
</gene>
<dbReference type="PROSITE" id="PS00455">
    <property type="entry name" value="AMP_BINDING"/>
    <property type="match status" value="1"/>
</dbReference>
<dbReference type="Gene3D" id="1.10.1200.10">
    <property type="entry name" value="ACP-like"/>
    <property type="match status" value="1"/>
</dbReference>
<keyword evidence="2" id="KW-0596">Phosphopantetheine</keyword>
<dbReference type="GO" id="GO:0043041">
    <property type="term" value="P:amino acid activation for nonribosomal peptide biosynthetic process"/>
    <property type="evidence" value="ECO:0007669"/>
    <property type="project" value="TreeGrafter"/>
</dbReference>
<evidence type="ECO:0000259" key="5">
    <source>
        <dbReference type="PROSITE" id="PS50075"/>
    </source>
</evidence>
<dbReference type="EMBL" id="QHHU01000090">
    <property type="protein sequence ID" value="RSM36174.1"/>
    <property type="molecule type" value="Genomic_DNA"/>
</dbReference>
<dbReference type="InterPro" id="IPR042099">
    <property type="entry name" value="ANL_N_sf"/>
</dbReference>
<dbReference type="AlphaFoldDB" id="A0A428VZD3"/>
<dbReference type="CDD" id="cd17643">
    <property type="entry name" value="A_NRPS_Cytc1-like"/>
    <property type="match status" value="1"/>
</dbReference>
<dbReference type="RefSeq" id="WP_051183728.1">
    <property type="nucleotide sequence ID" value="NZ_QHHU01000090.1"/>
</dbReference>
<keyword evidence="7" id="KW-1185">Reference proteome</keyword>
<dbReference type="Pfam" id="PF13193">
    <property type="entry name" value="AMP-binding_C"/>
    <property type="match status" value="1"/>
</dbReference>
<dbReference type="NCBIfam" id="TIGR01733">
    <property type="entry name" value="AA-adenyl-dom"/>
    <property type="match status" value="1"/>
</dbReference>
<dbReference type="GO" id="GO:0005829">
    <property type="term" value="C:cytosol"/>
    <property type="evidence" value="ECO:0007669"/>
    <property type="project" value="TreeGrafter"/>
</dbReference>
<dbReference type="InterPro" id="IPR000873">
    <property type="entry name" value="AMP-dep_synth/lig_dom"/>
</dbReference>
<dbReference type="Gene3D" id="3.40.50.12780">
    <property type="entry name" value="N-terminal domain of ligase-like"/>
    <property type="match status" value="1"/>
</dbReference>
<dbReference type="Gene3D" id="3.30.559.10">
    <property type="entry name" value="Chloramphenicol acetyltransferase-like domain"/>
    <property type="match status" value="1"/>
</dbReference>
<protein>
    <submittedName>
        <fullName evidence="6">Amino acid adenylation domain-containing protein</fullName>
    </submittedName>
</protein>
<comment type="cofactor">
    <cofactor evidence="1">
        <name>pantetheine 4'-phosphate</name>
        <dbReference type="ChEBI" id="CHEBI:47942"/>
    </cofactor>
</comment>
<dbReference type="InterPro" id="IPR006162">
    <property type="entry name" value="Ppantetheine_attach_site"/>
</dbReference>
<feature type="domain" description="Carrier" evidence="5">
    <location>
        <begin position="789"/>
        <end position="861"/>
    </location>
</feature>
<accession>A0A428VZD3</accession>
<sequence length="861" mass="91922">MDVVVPSQSSGNARHCHALRLRLETPPDAGTLAKRFASFAEPGALWAERVPFAGDDPAGCRRRARELARPVDARRGARAALIEYSDGRADLVVVAHRAAFDGLALRLLAAATLDGGPAPARAEGRARPSEADHVPAWGLGDRRLGHDEPAEFRVTLPSGTDRDPERWEAALAAVLTRYEPGEPPGRPAGAGVLFDLDGEGEYVPCLAPPFPLTVTVGRGTGGTAELRCQYRPGRVSPPVAAQFVRHLIEAHRSAGAGIFDAAERERVLALGRPSRVLTSTPRRIPEVFAERAAERPDAIALSDEDGQVTYAELDRWSDRLANGLRAAGVGTGALVGVCLDRSAELVAVLLAVLKAGAAYVPLDPAYPAERLAYTVEDARLAVVITTHTGFPGCRGVRVLTPGSVAEPGDTGRPPAVGTGPEEAAYVIYTSGSTGRPKGVLVSHVNVVALVDATRDDFALGAADVWTFFHSIAFDFSVWEIWGCLLTGGHLVVVPYWVSRSPEQVHELLAERGVTVLSQTPSAFAPLAEVDRTRHERLPVRLVVFGGEPLDTRSLLPWLDRYPETRCRLVNMFGITETTVHVTAETITRWHALTGSRSVGRPIPGWRVSVLDERGRLVPPGVAGEIHVAGSGVALGYLHRPRLTGERFPRDPFGAGRMYRTGDRGRLRPDGVLEHLGRLDNQVKLRGFRIELDEIRSVLVECAGVVAAAVTLHRADAAAAATDRLDAYVVLSEGTTAAVRERIGRILPDHMVPATVTALPALPMTANGKVDLAALPGPAAPEPGAEDEPPAGDDLTGELLAVWRQVLGSAVGATDSFWELGGNSLLAMRIAAAMRERGLPPLHPRALYLNPTVRALAAALRS</sequence>
<dbReference type="FunFam" id="3.40.50.980:FF:000001">
    <property type="entry name" value="Non-ribosomal peptide synthetase"/>
    <property type="match status" value="1"/>
</dbReference>
<dbReference type="SUPFAM" id="SSF56801">
    <property type="entry name" value="Acetyl-CoA synthetase-like"/>
    <property type="match status" value="1"/>
</dbReference>
<keyword evidence="3" id="KW-0597">Phosphoprotein</keyword>
<dbReference type="Pfam" id="PF00501">
    <property type="entry name" value="AMP-binding"/>
    <property type="match status" value="1"/>
</dbReference>
<dbReference type="GO" id="GO:0044550">
    <property type="term" value="P:secondary metabolite biosynthetic process"/>
    <property type="evidence" value="ECO:0007669"/>
    <property type="project" value="TreeGrafter"/>
</dbReference>
<dbReference type="FunFam" id="3.40.50.12780:FF:000012">
    <property type="entry name" value="Non-ribosomal peptide synthetase"/>
    <property type="match status" value="1"/>
</dbReference>
<dbReference type="InterPro" id="IPR036736">
    <property type="entry name" value="ACP-like_sf"/>
</dbReference>
<evidence type="ECO:0000256" key="1">
    <source>
        <dbReference type="ARBA" id="ARBA00001957"/>
    </source>
</evidence>
<name>A0A428VZD3_AMYBA</name>
<dbReference type="PANTHER" id="PTHR45527">
    <property type="entry name" value="NONRIBOSOMAL PEPTIDE SYNTHETASE"/>
    <property type="match status" value="1"/>
</dbReference>
<proteinExistence type="predicted"/>